<reference evidence="1" key="1">
    <citation type="journal article" date="2020" name="Phytopathology">
        <title>Genome Sequence Resources of Colletotrichum truncatum, C. plurivorum, C. musicola, and C. sojae: Four Species Pathogenic to Soybean (Glycine max).</title>
        <authorList>
            <person name="Rogerio F."/>
            <person name="Boufleur T.R."/>
            <person name="Ciampi-Guillardi M."/>
            <person name="Sukno S.A."/>
            <person name="Thon M.R."/>
            <person name="Massola Junior N.S."/>
            <person name="Baroncelli R."/>
        </authorList>
    </citation>
    <scope>NUCLEOTIDE SEQUENCE</scope>
    <source>
        <strain evidence="1">LFN00145</strain>
    </source>
</reference>
<dbReference type="Proteomes" id="UP000654918">
    <property type="component" value="Unassembled WGS sequence"/>
</dbReference>
<name>A0A8H6U5N0_9PEZI</name>
<protein>
    <submittedName>
        <fullName evidence="1">Uncharacterized protein</fullName>
    </submittedName>
</protein>
<gene>
    <name evidence="1" type="ORF">CPLU01_00742</name>
</gene>
<comment type="caution">
    <text evidence="1">The sequence shown here is derived from an EMBL/GenBank/DDBJ whole genome shotgun (WGS) entry which is preliminary data.</text>
</comment>
<dbReference type="EMBL" id="WIGO01000004">
    <property type="protein sequence ID" value="KAF6841181.1"/>
    <property type="molecule type" value="Genomic_DNA"/>
</dbReference>
<evidence type="ECO:0000313" key="1">
    <source>
        <dbReference type="EMBL" id="KAF6841181.1"/>
    </source>
</evidence>
<dbReference type="AlphaFoldDB" id="A0A8H6U5N0"/>
<accession>A0A8H6U5N0</accession>
<evidence type="ECO:0000313" key="2">
    <source>
        <dbReference type="Proteomes" id="UP000654918"/>
    </source>
</evidence>
<proteinExistence type="predicted"/>
<organism evidence="1 2">
    <name type="scientific">Colletotrichum plurivorum</name>
    <dbReference type="NCBI Taxonomy" id="2175906"/>
    <lineage>
        <taxon>Eukaryota</taxon>
        <taxon>Fungi</taxon>
        <taxon>Dikarya</taxon>
        <taxon>Ascomycota</taxon>
        <taxon>Pezizomycotina</taxon>
        <taxon>Sordariomycetes</taxon>
        <taxon>Hypocreomycetidae</taxon>
        <taxon>Glomerellales</taxon>
        <taxon>Glomerellaceae</taxon>
        <taxon>Colletotrichum</taxon>
        <taxon>Colletotrichum orchidearum species complex</taxon>
    </lineage>
</organism>
<keyword evidence="2" id="KW-1185">Reference proteome</keyword>
<sequence length="346" mass="38304">MVTSGRWRLADDENKLKSSDQRAAAQRRQAFVVGERYDWCAAQHKSVCLVCMCDSDSSEWPCQERWSDMRPAGRTGGYERRLPIVQVVWIIDARCVHLCLGLGALSKCTQPSGLCSWAECTSMHSTITEASRACLISYGTLYGYMLVVAREKLPTQEAESRAVVHVFDGYLGLVLDNIYRLRDAATSLGRVPPESMGLIMITRTPALNLRCPVPRRGSGTQRPLVAAVNAICLRWLRCCGRCRDTVRTKRQVVGTSVLHKTDMVVHSEKKAEALPVSREKTANILQGVVCVRRGETDKQSIPYSTVRESFQTGLEGLEAAGPGSSSIINTIVDMEDVWTRTSGTEC</sequence>